<dbReference type="Proteomes" id="UP001231189">
    <property type="component" value="Unassembled WGS sequence"/>
</dbReference>
<gene>
    <name evidence="1" type="ORF">QYE76_043263</name>
</gene>
<evidence type="ECO:0000313" key="2">
    <source>
        <dbReference type="Proteomes" id="UP001231189"/>
    </source>
</evidence>
<name>A0AAD8TGA4_LOLMU</name>
<keyword evidence="2" id="KW-1185">Reference proteome</keyword>
<dbReference type="AlphaFoldDB" id="A0AAD8TGA4"/>
<organism evidence="1 2">
    <name type="scientific">Lolium multiflorum</name>
    <name type="common">Italian ryegrass</name>
    <name type="synonym">Lolium perenne subsp. multiflorum</name>
    <dbReference type="NCBI Taxonomy" id="4521"/>
    <lineage>
        <taxon>Eukaryota</taxon>
        <taxon>Viridiplantae</taxon>
        <taxon>Streptophyta</taxon>
        <taxon>Embryophyta</taxon>
        <taxon>Tracheophyta</taxon>
        <taxon>Spermatophyta</taxon>
        <taxon>Magnoliopsida</taxon>
        <taxon>Liliopsida</taxon>
        <taxon>Poales</taxon>
        <taxon>Poaceae</taxon>
        <taxon>BOP clade</taxon>
        <taxon>Pooideae</taxon>
        <taxon>Poodae</taxon>
        <taxon>Poeae</taxon>
        <taxon>Poeae Chloroplast Group 2 (Poeae type)</taxon>
        <taxon>Loliodinae</taxon>
        <taxon>Loliinae</taxon>
        <taxon>Lolium</taxon>
    </lineage>
</organism>
<dbReference type="EMBL" id="JAUUTY010000002">
    <property type="protein sequence ID" value="KAK1682415.1"/>
    <property type="molecule type" value="Genomic_DNA"/>
</dbReference>
<sequence length="341" mass="38168">MPLSLIRGQGTRRTSNVRYPAALHQCPLYRAPLPATLGNERVDFWHYFRDGLDIQRSVLPEESGFSVANHHERGGSEGIQIFENCMSGLRQGRLGLVHILQSQRTLRLVAVRVRSGIPKPPNRSRQHTLDQLTWQWPPLASFFPAHRKLRRILLTCFNAFLLKLSTMSWCNGITASTNLTSAKRLARGIIDAFQVGSLSANRSTTGWNASPGSRQTERGMPRYLMEGCQLALHHHRRVIRHLLRAGNRRDRTVGEVGMQAPVACPKSSRMARMACSSVSSGWQKMTTSSAYSDTDVSNSRRAKRLRIPNSIALTNTRLSVFMISTNSDGDRGSPCLRPLLC</sequence>
<proteinExistence type="predicted"/>
<evidence type="ECO:0000313" key="1">
    <source>
        <dbReference type="EMBL" id="KAK1682415.1"/>
    </source>
</evidence>
<comment type="caution">
    <text evidence="1">The sequence shown here is derived from an EMBL/GenBank/DDBJ whole genome shotgun (WGS) entry which is preliminary data.</text>
</comment>
<protein>
    <submittedName>
        <fullName evidence="1">Uncharacterized protein</fullName>
    </submittedName>
</protein>
<reference evidence="1" key="1">
    <citation type="submission" date="2023-07" db="EMBL/GenBank/DDBJ databases">
        <title>A chromosome-level genome assembly of Lolium multiflorum.</title>
        <authorList>
            <person name="Chen Y."/>
            <person name="Copetti D."/>
            <person name="Kolliker R."/>
            <person name="Studer B."/>
        </authorList>
    </citation>
    <scope>NUCLEOTIDE SEQUENCE</scope>
    <source>
        <strain evidence="1">02402/16</strain>
        <tissue evidence="1">Leaf</tissue>
    </source>
</reference>
<accession>A0AAD8TGA4</accession>